<dbReference type="SUPFAM" id="SSF51735">
    <property type="entry name" value="NAD(P)-binding Rossmann-fold domains"/>
    <property type="match status" value="1"/>
</dbReference>
<dbReference type="GO" id="GO:0005737">
    <property type="term" value="C:cytoplasm"/>
    <property type="evidence" value="ECO:0007669"/>
    <property type="project" value="TreeGrafter"/>
</dbReference>
<dbReference type="GO" id="GO:0008677">
    <property type="term" value="F:2-dehydropantoate 2-reductase activity"/>
    <property type="evidence" value="ECO:0007669"/>
    <property type="project" value="InterPro"/>
</dbReference>
<dbReference type="InterPro" id="IPR013332">
    <property type="entry name" value="KPR_N"/>
</dbReference>
<accession>A0A382S6M7</accession>
<keyword evidence="2" id="KW-0521">NADP</keyword>
<evidence type="ECO:0000313" key="5">
    <source>
        <dbReference type="EMBL" id="SVD04798.1"/>
    </source>
</evidence>
<dbReference type="InterPro" id="IPR003710">
    <property type="entry name" value="ApbA"/>
</dbReference>
<evidence type="ECO:0000256" key="1">
    <source>
        <dbReference type="ARBA" id="ARBA00007870"/>
    </source>
</evidence>
<keyword evidence="3" id="KW-0560">Oxidoreductase</keyword>
<feature type="domain" description="Ketopantoate reductase N-terminal" evidence="4">
    <location>
        <begin position="3"/>
        <end position="148"/>
    </location>
</feature>
<organism evidence="5">
    <name type="scientific">marine metagenome</name>
    <dbReference type="NCBI Taxonomy" id="408172"/>
    <lineage>
        <taxon>unclassified sequences</taxon>
        <taxon>metagenomes</taxon>
        <taxon>ecological metagenomes</taxon>
    </lineage>
</organism>
<dbReference type="InterPro" id="IPR051402">
    <property type="entry name" value="KPR-Related"/>
</dbReference>
<dbReference type="EMBL" id="UINC01126365">
    <property type="protein sequence ID" value="SVD04798.1"/>
    <property type="molecule type" value="Genomic_DNA"/>
</dbReference>
<dbReference type="PANTHER" id="PTHR21708:SF26">
    <property type="entry name" value="2-DEHYDROPANTOATE 2-REDUCTASE"/>
    <property type="match status" value="1"/>
</dbReference>
<evidence type="ECO:0000259" key="4">
    <source>
        <dbReference type="Pfam" id="PF02558"/>
    </source>
</evidence>
<dbReference type="Gene3D" id="3.40.50.720">
    <property type="entry name" value="NAD(P)-binding Rossmann-like Domain"/>
    <property type="match status" value="1"/>
</dbReference>
<proteinExistence type="inferred from homology"/>
<dbReference type="GO" id="GO:0015940">
    <property type="term" value="P:pantothenate biosynthetic process"/>
    <property type="evidence" value="ECO:0007669"/>
    <property type="project" value="InterPro"/>
</dbReference>
<gene>
    <name evidence="5" type="ORF">METZ01_LOCUS357652</name>
</gene>
<sequence length="187" mass="20271">MKIAVVGCGALGCFYGARLCQAGQDVHLLLRSDYEIVRNEGLRINSADGELRVHPHAHDTPESIDKCDLVIVGLKTTVNDRFAELITPLLDGDTAILCLQNGLGNCEQLAELFGPERVLGGLCFVCLNRTAPGVVHHIAFGKVVLGELGRLSAERTHTIAGLFKDANVPCEVSGNLEKSQWEKLVWN</sequence>
<evidence type="ECO:0000256" key="3">
    <source>
        <dbReference type="ARBA" id="ARBA00023002"/>
    </source>
</evidence>
<evidence type="ECO:0000256" key="2">
    <source>
        <dbReference type="ARBA" id="ARBA00022857"/>
    </source>
</evidence>
<dbReference type="NCBIfam" id="TIGR00745">
    <property type="entry name" value="apbA_panE"/>
    <property type="match status" value="1"/>
</dbReference>
<dbReference type="InterPro" id="IPR036291">
    <property type="entry name" value="NAD(P)-bd_dom_sf"/>
</dbReference>
<dbReference type="FunFam" id="3.40.50.720:FF:000307">
    <property type="entry name" value="2-dehydropantoate 2-reductase"/>
    <property type="match status" value="1"/>
</dbReference>
<dbReference type="AlphaFoldDB" id="A0A382S6M7"/>
<protein>
    <recommendedName>
        <fullName evidence="4">Ketopantoate reductase N-terminal domain-containing protein</fullName>
    </recommendedName>
</protein>
<reference evidence="5" key="1">
    <citation type="submission" date="2018-05" db="EMBL/GenBank/DDBJ databases">
        <authorList>
            <person name="Lanie J.A."/>
            <person name="Ng W.-L."/>
            <person name="Kazmierczak K.M."/>
            <person name="Andrzejewski T.M."/>
            <person name="Davidsen T.M."/>
            <person name="Wayne K.J."/>
            <person name="Tettelin H."/>
            <person name="Glass J.I."/>
            <person name="Rusch D."/>
            <person name="Podicherti R."/>
            <person name="Tsui H.-C.T."/>
            <person name="Winkler M.E."/>
        </authorList>
    </citation>
    <scope>NUCLEOTIDE SEQUENCE</scope>
</reference>
<comment type="similarity">
    <text evidence="1">Belongs to the ketopantoate reductase family.</text>
</comment>
<dbReference type="Pfam" id="PF02558">
    <property type="entry name" value="ApbA"/>
    <property type="match status" value="1"/>
</dbReference>
<name>A0A382S6M7_9ZZZZ</name>
<dbReference type="PANTHER" id="PTHR21708">
    <property type="entry name" value="PROBABLE 2-DEHYDROPANTOATE 2-REDUCTASE"/>
    <property type="match status" value="1"/>
</dbReference>
<feature type="non-terminal residue" evidence="5">
    <location>
        <position position="187"/>
    </location>
</feature>